<feature type="transmembrane region" description="Helical" evidence="6">
    <location>
        <begin position="94"/>
        <end position="120"/>
    </location>
</feature>
<evidence type="ECO:0000313" key="8">
    <source>
        <dbReference type="EMBL" id="MBM6921292.1"/>
    </source>
</evidence>
<keyword evidence="3 6" id="KW-0812">Transmembrane</keyword>
<organism evidence="8 9">
    <name type="scientific">Merdimmobilis hominis</name>
    <dbReference type="NCBI Taxonomy" id="2897707"/>
    <lineage>
        <taxon>Bacteria</taxon>
        <taxon>Bacillati</taxon>
        <taxon>Bacillota</taxon>
        <taxon>Clostridia</taxon>
        <taxon>Eubacteriales</taxon>
        <taxon>Oscillospiraceae</taxon>
        <taxon>Merdimmobilis</taxon>
    </lineage>
</organism>
<comment type="caution">
    <text evidence="8">The sequence shown here is derived from an EMBL/GenBank/DDBJ whole genome shotgun (WGS) entry which is preliminary data.</text>
</comment>
<keyword evidence="2" id="KW-1003">Cell membrane</keyword>
<accession>A0A938X8A9</accession>
<dbReference type="EMBL" id="JACJKY010000014">
    <property type="protein sequence ID" value="MBM6921292.1"/>
    <property type="molecule type" value="Genomic_DNA"/>
</dbReference>
<feature type="transmembrane region" description="Helical" evidence="6">
    <location>
        <begin position="155"/>
        <end position="181"/>
    </location>
</feature>
<evidence type="ECO:0000313" key="9">
    <source>
        <dbReference type="Proteomes" id="UP000774750"/>
    </source>
</evidence>
<proteinExistence type="predicted"/>
<evidence type="ECO:0000256" key="5">
    <source>
        <dbReference type="ARBA" id="ARBA00023136"/>
    </source>
</evidence>
<dbReference type="RefSeq" id="WP_204447079.1">
    <property type="nucleotide sequence ID" value="NZ_JACJKY010000014.1"/>
</dbReference>
<name>A0A938X8A9_9FIRM</name>
<dbReference type="GO" id="GO:0140359">
    <property type="term" value="F:ABC-type transporter activity"/>
    <property type="evidence" value="ECO:0007669"/>
    <property type="project" value="InterPro"/>
</dbReference>
<dbReference type="PANTHER" id="PTHR30294">
    <property type="entry name" value="MEMBRANE COMPONENT OF ABC TRANSPORTER YHHJ-RELATED"/>
    <property type="match status" value="1"/>
</dbReference>
<reference evidence="8" key="1">
    <citation type="submission" date="2020-08" db="EMBL/GenBank/DDBJ databases">
        <authorList>
            <person name="Cejkova D."/>
            <person name="Kubasova T."/>
            <person name="Jahodarova E."/>
            <person name="Rychlik I."/>
        </authorList>
    </citation>
    <scope>NUCLEOTIDE SEQUENCE</scope>
    <source>
        <strain evidence="8">An559</strain>
    </source>
</reference>
<dbReference type="InterPro" id="IPR051449">
    <property type="entry name" value="ABC-2_transporter_component"/>
</dbReference>
<dbReference type="Pfam" id="PF12698">
    <property type="entry name" value="ABC2_membrane_3"/>
    <property type="match status" value="1"/>
</dbReference>
<feature type="transmembrane region" description="Helical" evidence="6">
    <location>
        <begin position="201"/>
        <end position="226"/>
    </location>
</feature>
<evidence type="ECO:0000256" key="3">
    <source>
        <dbReference type="ARBA" id="ARBA00022692"/>
    </source>
</evidence>
<sequence>MGAIFRRELKAYFSSPLGYIFLGVIYAISGFYFWYVLYSQANYIQYVFSNMFTIVLMVVPLLTMRLMSEDKKLKTDQLLLTAPVNITSVVLGKYFAAFVVYLLGVSSTIVYQIVLATFAAPDWNVFLGNYIAIALIGAALISIGILISSLTENQIIAAIGTLAISLFIWLLDSIAMALPAGFEWIGTVLGSLSFMTRYNDFVSGILNVSHILFFVSFAAVFLFLTVRALEKKRWS</sequence>
<evidence type="ECO:0000256" key="4">
    <source>
        <dbReference type="ARBA" id="ARBA00022989"/>
    </source>
</evidence>
<keyword evidence="9" id="KW-1185">Reference proteome</keyword>
<feature type="transmembrane region" description="Helical" evidence="6">
    <location>
        <begin position="12"/>
        <end position="37"/>
    </location>
</feature>
<keyword evidence="5 6" id="KW-0472">Membrane</keyword>
<keyword evidence="4 6" id="KW-1133">Transmembrane helix</keyword>
<dbReference type="GO" id="GO:0005886">
    <property type="term" value="C:plasma membrane"/>
    <property type="evidence" value="ECO:0007669"/>
    <property type="project" value="UniProtKB-SubCell"/>
</dbReference>
<reference evidence="8" key="2">
    <citation type="journal article" date="2021" name="Sci. Rep.">
        <title>The distribution of antibiotic resistance genes in chicken gut microbiota commensals.</title>
        <authorList>
            <person name="Juricova H."/>
            <person name="Matiasovicova J."/>
            <person name="Kubasova T."/>
            <person name="Cejkova D."/>
            <person name="Rychlik I."/>
        </authorList>
    </citation>
    <scope>NUCLEOTIDE SEQUENCE</scope>
    <source>
        <strain evidence="8">An559</strain>
    </source>
</reference>
<feature type="transmembrane region" description="Helical" evidence="6">
    <location>
        <begin position="43"/>
        <end position="64"/>
    </location>
</feature>
<evidence type="ECO:0000256" key="1">
    <source>
        <dbReference type="ARBA" id="ARBA00004651"/>
    </source>
</evidence>
<dbReference type="InterPro" id="IPR013525">
    <property type="entry name" value="ABC2_TM"/>
</dbReference>
<evidence type="ECO:0000256" key="6">
    <source>
        <dbReference type="SAM" id="Phobius"/>
    </source>
</evidence>
<dbReference type="AlphaFoldDB" id="A0A938X8A9"/>
<dbReference type="Proteomes" id="UP000774750">
    <property type="component" value="Unassembled WGS sequence"/>
</dbReference>
<dbReference type="PANTHER" id="PTHR30294:SF29">
    <property type="entry name" value="MULTIDRUG ABC TRANSPORTER PERMEASE YBHS-RELATED"/>
    <property type="match status" value="1"/>
</dbReference>
<evidence type="ECO:0000256" key="2">
    <source>
        <dbReference type="ARBA" id="ARBA00022475"/>
    </source>
</evidence>
<protein>
    <submittedName>
        <fullName evidence="8">ABC transporter permease</fullName>
    </submittedName>
</protein>
<feature type="transmembrane region" description="Helical" evidence="6">
    <location>
        <begin position="126"/>
        <end position="148"/>
    </location>
</feature>
<feature type="domain" description="ABC-2 type transporter transmembrane" evidence="7">
    <location>
        <begin position="39"/>
        <end position="226"/>
    </location>
</feature>
<evidence type="ECO:0000259" key="7">
    <source>
        <dbReference type="Pfam" id="PF12698"/>
    </source>
</evidence>
<gene>
    <name evidence="8" type="ORF">H6A12_09005</name>
</gene>
<comment type="subcellular location">
    <subcellularLocation>
        <location evidence="1">Cell membrane</location>
        <topology evidence="1">Multi-pass membrane protein</topology>
    </subcellularLocation>
</comment>